<evidence type="ECO:0000313" key="3">
    <source>
        <dbReference type="Proteomes" id="UP000676194"/>
    </source>
</evidence>
<dbReference type="KEGG" id="tsph:KIH39_00625"/>
<gene>
    <name evidence="2" type="ORF">KIH39_00625</name>
</gene>
<dbReference type="InterPro" id="IPR001109">
    <property type="entry name" value="Hydrogenase_HupF/HypC"/>
</dbReference>
<dbReference type="NCBIfam" id="TIGR00074">
    <property type="entry name" value="hypC_hupF"/>
    <property type="match status" value="1"/>
</dbReference>
<dbReference type="GO" id="GO:1902670">
    <property type="term" value="F:carbon dioxide binding"/>
    <property type="evidence" value="ECO:0007669"/>
    <property type="project" value="TreeGrafter"/>
</dbReference>
<protein>
    <submittedName>
        <fullName evidence="2">HypC/HybG/HupF family hydrogenase formation chaperone</fullName>
    </submittedName>
</protein>
<dbReference type="EMBL" id="CP074694">
    <property type="protein sequence ID" value="QVL32454.1"/>
    <property type="molecule type" value="Genomic_DNA"/>
</dbReference>
<proteinExistence type="inferred from homology"/>
<dbReference type="PANTHER" id="PTHR35177">
    <property type="entry name" value="HYDROGENASE MATURATION FACTOR HYBG"/>
    <property type="match status" value="1"/>
</dbReference>
<accession>A0A8E6B714</accession>
<dbReference type="GO" id="GO:0005506">
    <property type="term" value="F:iron ion binding"/>
    <property type="evidence" value="ECO:0007669"/>
    <property type="project" value="TreeGrafter"/>
</dbReference>
<sequence length="86" mass="9261">MCLAVPGQLESIHEVDGTRMGKVNFGGILKEVCLEFVPDLEVGDYTIVHVGFALSKIDEQTARETLEAIASLNNLEEELGPGDNSS</sequence>
<dbReference type="PROSITE" id="PS01097">
    <property type="entry name" value="HUPF_HYPC"/>
    <property type="match status" value="1"/>
</dbReference>
<evidence type="ECO:0000256" key="1">
    <source>
        <dbReference type="ARBA" id="ARBA00006018"/>
    </source>
</evidence>
<evidence type="ECO:0000313" key="2">
    <source>
        <dbReference type="EMBL" id="QVL32454.1"/>
    </source>
</evidence>
<dbReference type="InterPro" id="IPR019812">
    <property type="entry name" value="Hydgase_assmbl_chp_CS"/>
</dbReference>
<comment type="similarity">
    <text evidence="1">Belongs to the HupF/HypC family.</text>
</comment>
<dbReference type="Proteomes" id="UP000676194">
    <property type="component" value="Chromosome"/>
</dbReference>
<dbReference type="SUPFAM" id="SSF159127">
    <property type="entry name" value="HupF/HypC-like"/>
    <property type="match status" value="1"/>
</dbReference>
<dbReference type="PANTHER" id="PTHR35177:SF2">
    <property type="entry name" value="HYDROGENASE MATURATION FACTOR HYBG"/>
    <property type="match status" value="1"/>
</dbReference>
<dbReference type="FunFam" id="2.30.30.140:FF:000022">
    <property type="entry name" value="Hydrogenase assembly chaperone HybG"/>
    <property type="match status" value="1"/>
</dbReference>
<dbReference type="Pfam" id="PF01455">
    <property type="entry name" value="HupF_HypC"/>
    <property type="match status" value="1"/>
</dbReference>
<dbReference type="PRINTS" id="PR00445">
    <property type="entry name" value="HUPFHYPC"/>
</dbReference>
<name>A0A8E6B714_9BACT</name>
<organism evidence="2 3">
    <name type="scientific">Telmatocola sphagniphila</name>
    <dbReference type="NCBI Taxonomy" id="1123043"/>
    <lineage>
        <taxon>Bacteria</taxon>
        <taxon>Pseudomonadati</taxon>
        <taxon>Planctomycetota</taxon>
        <taxon>Planctomycetia</taxon>
        <taxon>Gemmatales</taxon>
        <taxon>Gemmataceae</taxon>
    </lineage>
</organism>
<keyword evidence="3" id="KW-1185">Reference proteome</keyword>
<dbReference type="GO" id="GO:0051604">
    <property type="term" value="P:protein maturation"/>
    <property type="evidence" value="ECO:0007669"/>
    <property type="project" value="TreeGrafter"/>
</dbReference>
<dbReference type="RefSeq" id="WP_213497346.1">
    <property type="nucleotide sequence ID" value="NZ_CP074694.1"/>
</dbReference>
<reference evidence="2" key="1">
    <citation type="submission" date="2021-05" db="EMBL/GenBank/DDBJ databases">
        <title>Complete genome sequence of the cellulolytic planctomycete Telmatocola sphagniphila SP2T and characterization of the first cellulase from planctomycetes.</title>
        <authorList>
            <person name="Rakitin A.L."/>
            <person name="Beletsky A.V."/>
            <person name="Naumoff D.G."/>
            <person name="Kulichevskaya I.S."/>
            <person name="Mardanov A.V."/>
            <person name="Ravin N.V."/>
            <person name="Dedysh S.N."/>
        </authorList>
    </citation>
    <scope>NUCLEOTIDE SEQUENCE</scope>
    <source>
        <strain evidence="2">SP2T</strain>
    </source>
</reference>
<dbReference type="Gene3D" id="2.30.30.140">
    <property type="match status" value="1"/>
</dbReference>
<dbReference type="AlphaFoldDB" id="A0A8E6B714"/>